<keyword evidence="2" id="KW-1185">Reference proteome</keyword>
<name>A0A2I1PBU4_9MICO</name>
<organism evidence="1 2">
    <name type="scientific">Kytococcus schroeteri</name>
    <dbReference type="NCBI Taxonomy" id="138300"/>
    <lineage>
        <taxon>Bacteria</taxon>
        <taxon>Bacillati</taxon>
        <taxon>Actinomycetota</taxon>
        <taxon>Actinomycetes</taxon>
        <taxon>Micrococcales</taxon>
        <taxon>Kytococcaceae</taxon>
        <taxon>Kytococcus</taxon>
    </lineage>
</organism>
<proteinExistence type="predicted"/>
<protein>
    <submittedName>
        <fullName evidence="1">Uncharacterized protein</fullName>
    </submittedName>
</protein>
<sequence>MHAPAPPPTLWTTPPRALAGLALRGDRDTALARHAAAAAAALGIVRPEGSGEWVVTCVALGVGALVGQWSRLDAGRARTAPPQCLPSRQGDAG</sequence>
<reference evidence="1 2" key="1">
    <citation type="submission" date="2017-12" db="EMBL/GenBank/DDBJ databases">
        <title>Phylogenetic diversity of female urinary microbiome.</title>
        <authorList>
            <person name="Thomas-White K."/>
            <person name="Wolfe A.J."/>
        </authorList>
    </citation>
    <scope>NUCLEOTIDE SEQUENCE [LARGE SCALE GENOMIC DNA]</scope>
    <source>
        <strain evidence="1 2">UMB1298</strain>
    </source>
</reference>
<comment type="caution">
    <text evidence="1">The sequence shown here is derived from an EMBL/GenBank/DDBJ whole genome shotgun (WGS) entry which is preliminary data.</text>
</comment>
<evidence type="ECO:0000313" key="1">
    <source>
        <dbReference type="EMBL" id="PKZ42092.1"/>
    </source>
</evidence>
<dbReference type="AlphaFoldDB" id="A0A2I1PBU4"/>
<evidence type="ECO:0000313" key="2">
    <source>
        <dbReference type="Proteomes" id="UP000234206"/>
    </source>
</evidence>
<dbReference type="Proteomes" id="UP000234206">
    <property type="component" value="Unassembled WGS sequence"/>
</dbReference>
<accession>A0A2I1PBU4</accession>
<dbReference type="EMBL" id="PKIZ01000006">
    <property type="protein sequence ID" value="PKZ42092.1"/>
    <property type="molecule type" value="Genomic_DNA"/>
</dbReference>
<gene>
    <name evidence="1" type="ORF">CYJ76_04395</name>
</gene>